<evidence type="ECO:0000256" key="1">
    <source>
        <dbReference type="SAM" id="SignalP"/>
    </source>
</evidence>
<dbReference type="Gene3D" id="2.40.160.190">
    <property type="match status" value="1"/>
</dbReference>
<comment type="caution">
    <text evidence="2">The sequence shown here is derived from an EMBL/GenBank/DDBJ whole genome shotgun (WGS) entry which is preliminary data.</text>
</comment>
<evidence type="ECO:0000313" key="3">
    <source>
        <dbReference type="Proteomes" id="UP000245647"/>
    </source>
</evidence>
<keyword evidence="3" id="KW-1185">Reference proteome</keyword>
<sequence length="266" mass="30119">MIRKFTFLALMAAALFNACSKEDAPPGNEKQCIITSLYKTDAQGKRYATANLMYDAQGRLTKLTSDNDTAFFDFKANYEDAKKTVTVYDESEYLRSVINLDDKGRAQKLSLYNGTYAFLFSYQDDYLSTLTWQYNNKSIYSYALLYSNGNLVSVKAQQNTGNIDIRFEYDDQPAVSIPNVGNPLSHLGIPLVLPGILGKTSKNRLVKVVEPFNDGLTRTRTTTYQYETDKDGKITAVKYLVSVAFNGQARDYQYGHTLHIEYKCEE</sequence>
<gene>
    <name evidence="2" type="ORF">DDR33_21165</name>
</gene>
<dbReference type="CDD" id="cd12871">
    <property type="entry name" value="Bacuni_01323_like"/>
    <property type="match status" value="1"/>
</dbReference>
<reference evidence="2 3" key="1">
    <citation type="submission" date="2018-04" db="EMBL/GenBank/DDBJ databases">
        <title>Pedobacter chongqingensis sp. nov., isolated from a rottenly hemp rope.</title>
        <authorList>
            <person name="Cai Y."/>
        </authorList>
    </citation>
    <scope>NUCLEOTIDE SEQUENCE [LARGE SCALE GENOMIC DNA]</scope>
    <source>
        <strain evidence="2 3">FJ4-8</strain>
    </source>
</reference>
<protein>
    <submittedName>
        <fullName evidence="2">Uncharacterized protein</fullName>
    </submittedName>
</protein>
<name>A0A2U2PBJ8_9SPHI</name>
<dbReference type="EMBL" id="QEAS01000021">
    <property type="protein sequence ID" value="PWG78733.1"/>
    <property type="molecule type" value="Genomic_DNA"/>
</dbReference>
<dbReference type="OrthoDB" id="6225685at2"/>
<evidence type="ECO:0000313" key="2">
    <source>
        <dbReference type="EMBL" id="PWG78733.1"/>
    </source>
</evidence>
<dbReference type="AlphaFoldDB" id="A0A2U2PBJ8"/>
<feature type="signal peptide" evidence="1">
    <location>
        <begin position="1"/>
        <end position="20"/>
    </location>
</feature>
<proteinExistence type="predicted"/>
<dbReference type="Proteomes" id="UP000245647">
    <property type="component" value="Unassembled WGS sequence"/>
</dbReference>
<accession>A0A2U2PBJ8</accession>
<keyword evidence="1" id="KW-0732">Signal</keyword>
<dbReference type="RefSeq" id="WP_109417794.1">
    <property type="nucleotide sequence ID" value="NZ_QEAS01000021.1"/>
</dbReference>
<organism evidence="2 3">
    <name type="scientific">Pararcticibacter amylolyticus</name>
    <dbReference type="NCBI Taxonomy" id="2173175"/>
    <lineage>
        <taxon>Bacteria</taxon>
        <taxon>Pseudomonadati</taxon>
        <taxon>Bacteroidota</taxon>
        <taxon>Sphingobacteriia</taxon>
        <taxon>Sphingobacteriales</taxon>
        <taxon>Sphingobacteriaceae</taxon>
        <taxon>Pararcticibacter</taxon>
    </lineage>
</organism>
<feature type="chain" id="PRO_5015762299" evidence="1">
    <location>
        <begin position="21"/>
        <end position="266"/>
    </location>
</feature>